<evidence type="ECO:0000256" key="4">
    <source>
        <dbReference type="ARBA" id="ARBA00023098"/>
    </source>
</evidence>
<evidence type="ECO:0000313" key="6">
    <source>
        <dbReference type="Proteomes" id="UP000007014"/>
    </source>
</evidence>
<dbReference type="GO" id="GO:0016042">
    <property type="term" value="P:lipid catabolic process"/>
    <property type="evidence" value="ECO:0007669"/>
    <property type="project" value="UniProtKB-KW"/>
</dbReference>
<dbReference type="SUPFAM" id="SSF53474">
    <property type="entry name" value="alpha/beta-Hydrolases"/>
    <property type="match status" value="1"/>
</dbReference>
<proteinExistence type="predicted"/>
<dbReference type="GeneID" id="16996393"/>
<dbReference type="PANTHER" id="PTHR10272:SF0">
    <property type="entry name" value="PLATELET-ACTIVATING FACTOR ACETYLHYDROLASE"/>
    <property type="match status" value="1"/>
</dbReference>
<dbReference type="STRING" id="280699.M1VKX3"/>
<dbReference type="OrthoDB" id="2363873at2759"/>
<organism evidence="5 6">
    <name type="scientific">Cyanidioschyzon merolae (strain NIES-3377 / 10D)</name>
    <name type="common">Unicellular red alga</name>
    <dbReference type="NCBI Taxonomy" id="280699"/>
    <lineage>
        <taxon>Eukaryota</taxon>
        <taxon>Rhodophyta</taxon>
        <taxon>Bangiophyceae</taxon>
        <taxon>Cyanidiales</taxon>
        <taxon>Cyanidiaceae</taxon>
        <taxon>Cyanidioschyzon</taxon>
    </lineage>
</organism>
<keyword evidence="6" id="KW-1185">Reference proteome</keyword>
<reference evidence="5 6" key="2">
    <citation type="journal article" date="2007" name="BMC Biol.">
        <title>A 100%-complete sequence reveals unusually simple genomic features in the hot-spring red alga Cyanidioschyzon merolae.</title>
        <authorList>
            <person name="Nozaki H."/>
            <person name="Takano H."/>
            <person name="Misumi O."/>
            <person name="Terasawa K."/>
            <person name="Matsuzaki M."/>
            <person name="Maruyama S."/>
            <person name="Nishida K."/>
            <person name="Yagisawa F."/>
            <person name="Yoshida Y."/>
            <person name="Fujiwara T."/>
            <person name="Takio S."/>
            <person name="Tamura K."/>
            <person name="Chung S.J."/>
            <person name="Nakamura S."/>
            <person name="Kuroiwa H."/>
            <person name="Tanaka K."/>
            <person name="Sato N."/>
            <person name="Kuroiwa T."/>
        </authorList>
    </citation>
    <scope>NUCLEOTIDE SEQUENCE [LARGE SCALE GENOMIC DNA]</scope>
    <source>
        <strain evidence="5 6">10D</strain>
    </source>
</reference>
<dbReference type="PANTHER" id="PTHR10272">
    <property type="entry name" value="PLATELET-ACTIVATING FACTOR ACETYLHYDROLASE"/>
    <property type="match status" value="1"/>
</dbReference>
<evidence type="ECO:0000313" key="5">
    <source>
        <dbReference type="EMBL" id="BAM82243.1"/>
    </source>
</evidence>
<dbReference type="eggNOG" id="KOG3847">
    <property type="taxonomic scope" value="Eukaryota"/>
</dbReference>
<dbReference type="HOGENOM" id="CLU_022501_0_0_1"/>
<dbReference type="Gene3D" id="3.40.50.1820">
    <property type="entry name" value="alpha/beta hydrolase"/>
    <property type="match status" value="1"/>
</dbReference>
<dbReference type="OMA" id="DKWPIVV"/>
<dbReference type="GO" id="GO:0003847">
    <property type="term" value="F:1-alkyl-2-acetylglycerophosphocholine esterase activity"/>
    <property type="evidence" value="ECO:0007669"/>
    <property type="project" value="UniProtKB-EC"/>
</dbReference>
<reference evidence="5 6" key="1">
    <citation type="journal article" date="2004" name="Nature">
        <title>Genome sequence of the ultrasmall unicellular red alga Cyanidioschyzon merolae 10D.</title>
        <authorList>
            <person name="Matsuzaki M."/>
            <person name="Misumi O."/>
            <person name="Shin-i T."/>
            <person name="Maruyama S."/>
            <person name="Takahara M."/>
            <person name="Miyagishima S."/>
            <person name="Mori T."/>
            <person name="Nishida K."/>
            <person name="Yagisawa F."/>
            <person name="Nishida K."/>
            <person name="Yoshida Y."/>
            <person name="Nishimura Y."/>
            <person name="Nakao S."/>
            <person name="Kobayashi T."/>
            <person name="Momoyama Y."/>
            <person name="Higashiyama T."/>
            <person name="Minoda A."/>
            <person name="Sano M."/>
            <person name="Nomoto H."/>
            <person name="Oishi K."/>
            <person name="Hayashi H."/>
            <person name="Ohta F."/>
            <person name="Nishizaka S."/>
            <person name="Haga S."/>
            <person name="Miura S."/>
            <person name="Morishita T."/>
            <person name="Kabeya Y."/>
            <person name="Terasawa K."/>
            <person name="Suzuki Y."/>
            <person name="Ishii Y."/>
            <person name="Asakawa S."/>
            <person name="Takano H."/>
            <person name="Ohta N."/>
            <person name="Kuroiwa H."/>
            <person name="Tanaka K."/>
            <person name="Shimizu N."/>
            <person name="Sugano S."/>
            <person name="Sato N."/>
            <person name="Nozaki H."/>
            <person name="Ogasawara N."/>
            <person name="Kohara Y."/>
            <person name="Kuroiwa T."/>
        </authorList>
    </citation>
    <scope>NUCLEOTIDE SEQUENCE [LARGE SCALE GENOMIC DNA]</scope>
    <source>
        <strain evidence="5 6">10D</strain>
    </source>
</reference>
<evidence type="ECO:0000256" key="2">
    <source>
        <dbReference type="ARBA" id="ARBA00022801"/>
    </source>
</evidence>
<dbReference type="Proteomes" id="UP000007014">
    <property type="component" value="Chromosome 17"/>
</dbReference>
<dbReference type="EMBL" id="AP006499">
    <property type="protein sequence ID" value="BAM82243.1"/>
    <property type="molecule type" value="Genomic_DNA"/>
</dbReference>
<dbReference type="KEGG" id="cme:CYME_CMQ394C"/>
<keyword evidence="4" id="KW-0443">Lipid metabolism</keyword>
<keyword evidence="3" id="KW-0442">Lipid degradation</keyword>
<evidence type="ECO:0000256" key="1">
    <source>
        <dbReference type="ARBA" id="ARBA00013201"/>
    </source>
</evidence>
<dbReference type="Gramene" id="CMQ394CT">
    <property type="protein sequence ID" value="CMQ394CT"/>
    <property type="gene ID" value="CMQ394C"/>
</dbReference>
<dbReference type="AlphaFoldDB" id="M1VKX3"/>
<keyword evidence="2" id="KW-0378">Hydrolase</keyword>
<dbReference type="RefSeq" id="XP_005538279.1">
    <property type="nucleotide sequence ID" value="XM_005538222.1"/>
</dbReference>
<sequence length="389" mass="43878">MALQCEATAPGEQRIQFPVGTIVRWICSQVLVRFYYPAAIVGDGGLPTKERAHWIASPQALYVRGYSRFLGIDFRPVWWTLRCLFGSIRMEAYPDLSPATERRWPVVILSHGLGGTATAYAKLCCALSAHGMVVLAVEHQDGTASATLTRSGTALFYRKPNLRDPVGKRKRARKEQLEKRCREIQTLLEWLQGTEPATAEEDRLQLELLKVCDAKRITLCGHSFGGATIAQWLLSPRADQFSLHRCLLLDPWFWPLLNETEIENGNEGRREPTQEASSLPLPTGAIAPSLLLVNELFSRSLSPTERRALQLWPATHRLMLRGAAHQVQSDFEHRLPRIVTRFARLASRQDPSRLFQTQLDLIIAFLDGDEARWVATLEREADLVVPLEP</sequence>
<name>M1VKX3_CYAM1</name>
<gene>
    <name evidence="5" type="ORF">CYME_CMQ394C</name>
</gene>
<evidence type="ECO:0000256" key="3">
    <source>
        <dbReference type="ARBA" id="ARBA00022963"/>
    </source>
</evidence>
<protein>
    <recommendedName>
        <fullName evidence="1">1-alkyl-2-acetylglycerophosphocholine esterase</fullName>
        <ecNumber evidence="1">3.1.1.47</ecNumber>
    </recommendedName>
</protein>
<dbReference type="InterPro" id="IPR029058">
    <property type="entry name" value="AB_hydrolase_fold"/>
</dbReference>
<dbReference type="Pfam" id="PF03403">
    <property type="entry name" value="PAF-AH_p_II"/>
    <property type="match status" value="1"/>
</dbReference>
<dbReference type="EC" id="3.1.1.47" evidence="1"/>
<accession>M1VKX3</accession>